<organism evidence="9 10">
    <name type="scientific">Stentor coeruleus</name>
    <dbReference type="NCBI Taxonomy" id="5963"/>
    <lineage>
        <taxon>Eukaryota</taxon>
        <taxon>Sar</taxon>
        <taxon>Alveolata</taxon>
        <taxon>Ciliophora</taxon>
        <taxon>Postciliodesmatophora</taxon>
        <taxon>Heterotrichea</taxon>
        <taxon>Heterotrichida</taxon>
        <taxon>Stentoridae</taxon>
        <taxon>Stentor</taxon>
    </lineage>
</organism>
<evidence type="ECO:0000256" key="1">
    <source>
        <dbReference type="ARBA" id="ARBA00004613"/>
    </source>
</evidence>
<dbReference type="PANTHER" id="PTHR47763:SF4">
    <property type="entry name" value="ALPHA-PROTEIN KINASE VWKA"/>
    <property type="match status" value="1"/>
</dbReference>
<keyword evidence="5" id="KW-0732">Signal</keyword>
<protein>
    <recommendedName>
        <fullName evidence="8">Alpha-type protein kinase domain-containing protein</fullName>
    </recommendedName>
</protein>
<feature type="coiled-coil region" evidence="7">
    <location>
        <begin position="62"/>
        <end position="89"/>
    </location>
</feature>
<dbReference type="InterPro" id="IPR056861">
    <property type="entry name" value="HMCN1-like_VWA"/>
</dbReference>
<dbReference type="InterPro" id="IPR004166">
    <property type="entry name" value="a-kinase_dom"/>
</dbReference>
<gene>
    <name evidence="9" type="ORF">SteCoe_21853</name>
</gene>
<dbReference type="GO" id="GO:0004674">
    <property type="term" value="F:protein serine/threonine kinase activity"/>
    <property type="evidence" value="ECO:0007669"/>
    <property type="project" value="UniProtKB-KW"/>
</dbReference>
<dbReference type="Gene3D" id="3.30.200.20">
    <property type="entry name" value="Phosphorylase Kinase, domain 1"/>
    <property type="match status" value="1"/>
</dbReference>
<keyword evidence="6" id="KW-0418">Kinase</keyword>
<evidence type="ECO:0000256" key="7">
    <source>
        <dbReference type="SAM" id="Coils"/>
    </source>
</evidence>
<evidence type="ECO:0000256" key="5">
    <source>
        <dbReference type="ARBA" id="ARBA00022729"/>
    </source>
</evidence>
<keyword evidence="10" id="KW-1185">Reference proteome</keyword>
<dbReference type="CDD" id="cd04515">
    <property type="entry name" value="Alpha_kinase"/>
    <property type="match status" value="1"/>
</dbReference>
<evidence type="ECO:0000256" key="6">
    <source>
        <dbReference type="ARBA" id="ARBA00022777"/>
    </source>
</evidence>
<sequence>MASSLQRLLVYYESQGLTLELLASSTDEEVDKLTDENDQPLGILRKRALKEYLKAKRKEYTLFQSKQKIKELDEENKKLKEAAEKISASDLVRMRREEDDKRKKRITDFMSWTRHTRSIAKHDIISMEYQLKKLGSALDICFCIDATGSMSGIINNVKQCIVQVSSRLSATTGMNSRYALVVYRDYCDGGMRHQIWNFTNSGTLATYLQTVTATGGGDGPEDCFGGLHKAINSVSWSSPSKVIIWMGDSPQHGAKYSGDSGDDYPNGDPEGVTSTILFDELQKNKIILVFCKLTIYTDIMINQLKQEVAPYGEGLFLQYNFEGDMESFLTKTVTATTARTTAFGKVDAGKVKKPFALTPATWSVDSKWMLEETCSILTFEAYNGGDFNPLLDILLDGPGVNKRDASIRITNNPVEEGEMRFAFYAIITEVSSGIFTWTKDRKKGIVKESRFEGIHNCRENLVNQTHIQAVALYLADRFNEKLEELRIDSKKIIYVPVELLSIPSRPEGKQFYTLEPFIDGSYLKFNNNNGYVNREQEAFHPILQTFTHFTYCYSKGLVIVTDVQGVVGRDCYRLTDPAIHTVEPNKILKDPTNLGTSGITAFFNTHNCNICCTRLGLKSPTEIDETAPIELPKFKPLELIPIDESRWEEYDD</sequence>
<dbReference type="Pfam" id="PF02816">
    <property type="entry name" value="Alpha_kinase"/>
    <property type="match status" value="1"/>
</dbReference>
<evidence type="ECO:0000256" key="3">
    <source>
        <dbReference type="ARBA" id="ARBA00022527"/>
    </source>
</evidence>
<dbReference type="Proteomes" id="UP000187209">
    <property type="component" value="Unassembled WGS sequence"/>
</dbReference>
<dbReference type="PROSITE" id="PS51158">
    <property type="entry name" value="ALPHA_KINASE"/>
    <property type="match status" value="1"/>
</dbReference>
<evidence type="ECO:0000313" key="9">
    <source>
        <dbReference type="EMBL" id="OMJ78369.1"/>
    </source>
</evidence>
<evidence type="ECO:0000259" key="8">
    <source>
        <dbReference type="PROSITE" id="PS51158"/>
    </source>
</evidence>
<keyword evidence="4" id="KW-0808">Transferase</keyword>
<dbReference type="EMBL" id="MPUH01000525">
    <property type="protein sequence ID" value="OMJ78369.1"/>
    <property type="molecule type" value="Genomic_DNA"/>
</dbReference>
<dbReference type="SUPFAM" id="SSF53300">
    <property type="entry name" value="vWA-like"/>
    <property type="match status" value="1"/>
</dbReference>
<proteinExistence type="predicted"/>
<dbReference type="OrthoDB" id="430683at2759"/>
<dbReference type="CDD" id="cd00198">
    <property type="entry name" value="vWFA"/>
    <property type="match status" value="1"/>
</dbReference>
<dbReference type="GO" id="GO:0005524">
    <property type="term" value="F:ATP binding"/>
    <property type="evidence" value="ECO:0007669"/>
    <property type="project" value="InterPro"/>
</dbReference>
<feature type="domain" description="Alpha-type protein kinase" evidence="8">
    <location>
        <begin position="360"/>
        <end position="620"/>
    </location>
</feature>
<dbReference type="AlphaFoldDB" id="A0A1R2BNH5"/>
<dbReference type="Gene3D" id="3.40.50.410">
    <property type="entry name" value="von Willebrand factor, type A domain"/>
    <property type="match status" value="1"/>
</dbReference>
<dbReference type="InterPro" id="IPR052969">
    <property type="entry name" value="Thr-specific_kinase-like"/>
</dbReference>
<comment type="subcellular location">
    <subcellularLocation>
        <location evidence="1">Secreted</location>
    </subcellularLocation>
</comment>
<evidence type="ECO:0000256" key="2">
    <source>
        <dbReference type="ARBA" id="ARBA00022525"/>
    </source>
</evidence>
<dbReference type="Pfam" id="PF25106">
    <property type="entry name" value="VWA_4"/>
    <property type="match status" value="1"/>
</dbReference>
<accession>A0A1R2BNH5</accession>
<dbReference type="InterPro" id="IPR011009">
    <property type="entry name" value="Kinase-like_dom_sf"/>
</dbReference>
<dbReference type="SUPFAM" id="SSF56112">
    <property type="entry name" value="Protein kinase-like (PK-like)"/>
    <property type="match status" value="1"/>
</dbReference>
<reference evidence="9 10" key="1">
    <citation type="submission" date="2016-11" db="EMBL/GenBank/DDBJ databases">
        <title>The macronuclear genome of Stentor coeruleus: a giant cell with tiny introns.</title>
        <authorList>
            <person name="Slabodnick M."/>
            <person name="Ruby J.G."/>
            <person name="Reiff S.B."/>
            <person name="Swart E.C."/>
            <person name="Gosai S."/>
            <person name="Prabakaran S."/>
            <person name="Witkowska E."/>
            <person name="Larue G.E."/>
            <person name="Fisher S."/>
            <person name="Freeman R.M."/>
            <person name="Gunawardena J."/>
            <person name="Chu W."/>
            <person name="Stover N.A."/>
            <person name="Gregory B.D."/>
            <person name="Nowacki M."/>
            <person name="Derisi J."/>
            <person name="Roy S.W."/>
            <person name="Marshall W.F."/>
            <person name="Sood P."/>
        </authorList>
    </citation>
    <scope>NUCLEOTIDE SEQUENCE [LARGE SCALE GENOMIC DNA]</scope>
    <source>
        <strain evidence="9">WM001</strain>
    </source>
</reference>
<dbReference type="InterPro" id="IPR036465">
    <property type="entry name" value="vWFA_dom_sf"/>
</dbReference>
<dbReference type="SMART" id="SM00811">
    <property type="entry name" value="Alpha_kinase"/>
    <property type="match status" value="1"/>
</dbReference>
<keyword evidence="2" id="KW-0964">Secreted</keyword>
<dbReference type="Gene3D" id="3.20.200.10">
    <property type="entry name" value="MHCK/EF2 kinase"/>
    <property type="match status" value="1"/>
</dbReference>
<dbReference type="PANTHER" id="PTHR47763">
    <property type="entry name" value="ALPHA-PROTEIN KINASE VWKA"/>
    <property type="match status" value="1"/>
</dbReference>
<name>A0A1R2BNH5_9CILI</name>
<evidence type="ECO:0000256" key="4">
    <source>
        <dbReference type="ARBA" id="ARBA00022679"/>
    </source>
</evidence>
<comment type="caution">
    <text evidence="9">The sequence shown here is derived from an EMBL/GenBank/DDBJ whole genome shotgun (WGS) entry which is preliminary data.</text>
</comment>
<keyword evidence="7" id="KW-0175">Coiled coil</keyword>
<evidence type="ECO:0000313" key="10">
    <source>
        <dbReference type="Proteomes" id="UP000187209"/>
    </source>
</evidence>
<keyword evidence="3" id="KW-0723">Serine/threonine-protein kinase</keyword>